<keyword evidence="5 8" id="KW-0028">Amino-acid biosynthesis</keyword>
<dbReference type="InterPro" id="IPR027271">
    <property type="entry name" value="Acetolactate_synth/TF_NikR_C"/>
</dbReference>
<comment type="pathway">
    <text evidence="2 8">Amino-acid biosynthesis; L-valine biosynthesis; L-valine from pyruvate: step 1/4.</text>
</comment>
<dbReference type="GO" id="GO:0009099">
    <property type="term" value="P:L-valine biosynthetic process"/>
    <property type="evidence" value="ECO:0007669"/>
    <property type="project" value="UniProtKB-UniRule"/>
</dbReference>
<keyword evidence="8 11" id="KW-0808">Transferase</keyword>
<dbReference type="GO" id="GO:0005829">
    <property type="term" value="C:cytosol"/>
    <property type="evidence" value="ECO:0007669"/>
    <property type="project" value="TreeGrafter"/>
</dbReference>
<dbReference type="NCBIfam" id="TIGR00119">
    <property type="entry name" value="acolac_sm"/>
    <property type="match status" value="1"/>
</dbReference>
<reference evidence="11" key="2">
    <citation type="submission" date="2021-04" db="EMBL/GenBank/DDBJ databases">
        <authorList>
            <person name="Gilroy R."/>
        </authorList>
    </citation>
    <scope>NUCLEOTIDE SEQUENCE</scope>
    <source>
        <strain evidence="11">5134</strain>
    </source>
</reference>
<comment type="similarity">
    <text evidence="3 8">Belongs to the acetolactate synthase small subunit family.</text>
</comment>
<evidence type="ECO:0000256" key="7">
    <source>
        <dbReference type="ARBA" id="ARBA00048670"/>
    </source>
</evidence>
<evidence type="ECO:0000256" key="9">
    <source>
        <dbReference type="SAM" id="Coils"/>
    </source>
</evidence>
<dbReference type="AlphaFoldDB" id="A0A9D1YYM7"/>
<evidence type="ECO:0000259" key="10">
    <source>
        <dbReference type="PROSITE" id="PS51671"/>
    </source>
</evidence>
<dbReference type="Pfam" id="PF22629">
    <property type="entry name" value="ACT_AHAS_ss"/>
    <property type="match status" value="1"/>
</dbReference>
<gene>
    <name evidence="11" type="primary">ilvN</name>
    <name evidence="11" type="ORF">H9828_02815</name>
</gene>
<dbReference type="Gene3D" id="3.30.70.1150">
    <property type="entry name" value="ACT-like. Chain A, domain 2"/>
    <property type="match status" value="1"/>
</dbReference>
<comment type="subunit">
    <text evidence="4 8">Dimer of large and small chains.</text>
</comment>
<comment type="function">
    <text evidence="8">Catalyzes the conversion of 2 pyruvate molecules into acetolactate in the first common step of the biosynthetic pathway of the branched-amino acids such as leucine, isoleucine, and valine.</text>
</comment>
<dbReference type="InterPro" id="IPR002912">
    <property type="entry name" value="ACT_dom"/>
</dbReference>
<evidence type="ECO:0000256" key="4">
    <source>
        <dbReference type="ARBA" id="ARBA00011744"/>
    </source>
</evidence>
<evidence type="ECO:0000256" key="2">
    <source>
        <dbReference type="ARBA" id="ARBA00005025"/>
    </source>
</evidence>
<evidence type="ECO:0000313" key="12">
    <source>
        <dbReference type="Proteomes" id="UP000886844"/>
    </source>
</evidence>
<name>A0A9D1YYM7_9BACT</name>
<dbReference type="InterPro" id="IPR045865">
    <property type="entry name" value="ACT-like_dom_sf"/>
</dbReference>
<comment type="caution">
    <text evidence="11">The sequence shown here is derived from an EMBL/GenBank/DDBJ whole genome shotgun (WGS) entry which is preliminary data.</text>
</comment>
<dbReference type="InterPro" id="IPR019455">
    <property type="entry name" value="Acetolactate_synth_ssu_C"/>
</dbReference>
<accession>A0A9D1YYM7</accession>
<dbReference type="Proteomes" id="UP000886844">
    <property type="component" value="Unassembled WGS sequence"/>
</dbReference>
<dbReference type="EMBL" id="DXDA01000023">
    <property type="protein sequence ID" value="HIY68334.1"/>
    <property type="molecule type" value="Genomic_DNA"/>
</dbReference>
<dbReference type="Pfam" id="PF10369">
    <property type="entry name" value="ALS_ss_C"/>
    <property type="match status" value="1"/>
</dbReference>
<sequence length="181" mass="21001">MEQEYIITVFSENKVGLLSQITTVFTCRNVNIESLTTSESALQGIHKFTIVVRTSPETVEKVVRQVEKKIDVLKTFVYRPDEVVQQEIALYKVTRSSSVEQLVRRHNVRILEIDSDYIVVEKTGHKSETQELFRLLQPYGVQQFVRSGTVAVIKSKRELLNEYLEELEKMRKNPEQVQEAI</sequence>
<feature type="coiled-coil region" evidence="9">
    <location>
        <begin position="153"/>
        <end position="180"/>
    </location>
</feature>
<dbReference type="EC" id="2.2.1.6" evidence="8"/>
<protein>
    <recommendedName>
        <fullName evidence="8">Acetolactate synthase small subunit</fullName>
        <shortName evidence="8">AHAS</shortName>
        <shortName evidence="8">ALS</shortName>
        <ecNumber evidence="8">2.2.1.6</ecNumber>
    </recommendedName>
    <alternativeName>
        <fullName evidence="8">Acetohydroxy-acid synthase small subunit</fullName>
    </alternativeName>
</protein>
<dbReference type="InterPro" id="IPR054480">
    <property type="entry name" value="AHAS_small-like_ACT"/>
</dbReference>
<dbReference type="SUPFAM" id="SSF55021">
    <property type="entry name" value="ACT-like"/>
    <property type="match status" value="2"/>
</dbReference>
<dbReference type="PANTHER" id="PTHR30239">
    <property type="entry name" value="ACETOLACTATE SYNTHASE SMALL SUBUNIT"/>
    <property type="match status" value="1"/>
</dbReference>
<dbReference type="InterPro" id="IPR039557">
    <property type="entry name" value="AHAS_ACT"/>
</dbReference>
<dbReference type="Gene3D" id="3.30.70.260">
    <property type="match status" value="1"/>
</dbReference>
<evidence type="ECO:0000256" key="5">
    <source>
        <dbReference type="ARBA" id="ARBA00022605"/>
    </source>
</evidence>
<dbReference type="GO" id="GO:0003984">
    <property type="term" value="F:acetolactate synthase activity"/>
    <property type="evidence" value="ECO:0007669"/>
    <property type="project" value="UniProtKB-UniRule"/>
</dbReference>
<evidence type="ECO:0000256" key="3">
    <source>
        <dbReference type="ARBA" id="ARBA00006341"/>
    </source>
</evidence>
<feature type="domain" description="ACT" evidence="10">
    <location>
        <begin position="6"/>
        <end position="80"/>
    </location>
</feature>
<keyword evidence="9" id="KW-0175">Coiled coil</keyword>
<evidence type="ECO:0000256" key="6">
    <source>
        <dbReference type="ARBA" id="ARBA00023304"/>
    </source>
</evidence>
<evidence type="ECO:0000313" key="11">
    <source>
        <dbReference type="EMBL" id="HIY68334.1"/>
    </source>
</evidence>
<dbReference type="CDD" id="cd04878">
    <property type="entry name" value="ACT_AHAS"/>
    <property type="match status" value="1"/>
</dbReference>
<comment type="catalytic activity">
    <reaction evidence="7 8">
        <text>2 pyruvate + H(+) = (2S)-2-acetolactate + CO2</text>
        <dbReference type="Rhea" id="RHEA:25249"/>
        <dbReference type="ChEBI" id="CHEBI:15361"/>
        <dbReference type="ChEBI" id="CHEBI:15378"/>
        <dbReference type="ChEBI" id="CHEBI:16526"/>
        <dbReference type="ChEBI" id="CHEBI:58476"/>
        <dbReference type="EC" id="2.2.1.6"/>
    </reaction>
</comment>
<keyword evidence="6 8" id="KW-0100">Branched-chain amino acid biosynthesis</keyword>
<evidence type="ECO:0000256" key="1">
    <source>
        <dbReference type="ARBA" id="ARBA00004974"/>
    </source>
</evidence>
<organism evidence="11 12">
    <name type="scientific">Candidatus Alistipes intestinigallinarum</name>
    <dbReference type="NCBI Taxonomy" id="2838440"/>
    <lineage>
        <taxon>Bacteria</taxon>
        <taxon>Pseudomonadati</taxon>
        <taxon>Bacteroidota</taxon>
        <taxon>Bacteroidia</taxon>
        <taxon>Bacteroidales</taxon>
        <taxon>Rikenellaceae</taxon>
        <taxon>Alistipes</taxon>
    </lineage>
</organism>
<reference evidence="11" key="1">
    <citation type="journal article" date="2021" name="PeerJ">
        <title>Extensive microbial diversity within the chicken gut microbiome revealed by metagenomics and culture.</title>
        <authorList>
            <person name="Gilroy R."/>
            <person name="Ravi A."/>
            <person name="Getino M."/>
            <person name="Pursley I."/>
            <person name="Horton D.L."/>
            <person name="Alikhan N.F."/>
            <person name="Baker D."/>
            <person name="Gharbi K."/>
            <person name="Hall N."/>
            <person name="Watson M."/>
            <person name="Adriaenssens E.M."/>
            <person name="Foster-Nyarko E."/>
            <person name="Jarju S."/>
            <person name="Secka A."/>
            <person name="Antonio M."/>
            <person name="Oren A."/>
            <person name="Chaudhuri R.R."/>
            <person name="La Ragione R."/>
            <person name="Hildebrand F."/>
            <person name="Pallen M.J."/>
        </authorList>
    </citation>
    <scope>NUCLEOTIDE SEQUENCE</scope>
    <source>
        <strain evidence="11">5134</strain>
    </source>
</reference>
<dbReference type="PROSITE" id="PS51671">
    <property type="entry name" value="ACT"/>
    <property type="match status" value="1"/>
</dbReference>
<dbReference type="InterPro" id="IPR004789">
    <property type="entry name" value="Acetalactate_synth_ssu"/>
</dbReference>
<evidence type="ECO:0000256" key="8">
    <source>
        <dbReference type="RuleBase" id="RU368092"/>
    </source>
</evidence>
<proteinExistence type="inferred from homology"/>
<comment type="pathway">
    <text evidence="1 8">Amino-acid biosynthesis; L-isoleucine biosynthesis; L-isoleucine from 2-oxobutanoate: step 1/4.</text>
</comment>
<dbReference type="GO" id="GO:1990610">
    <property type="term" value="F:acetolactate synthase regulator activity"/>
    <property type="evidence" value="ECO:0007669"/>
    <property type="project" value="UniProtKB-UniRule"/>
</dbReference>
<dbReference type="PANTHER" id="PTHR30239:SF0">
    <property type="entry name" value="ACETOLACTATE SYNTHASE SMALL SUBUNIT 1, CHLOROPLASTIC"/>
    <property type="match status" value="1"/>
</dbReference>
<dbReference type="GO" id="GO:0009097">
    <property type="term" value="P:isoleucine biosynthetic process"/>
    <property type="evidence" value="ECO:0007669"/>
    <property type="project" value="UniProtKB-UniRule"/>
</dbReference>